<feature type="transmembrane region" description="Helical" evidence="14">
    <location>
        <begin position="1350"/>
        <end position="1371"/>
    </location>
</feature>
<feature type="transmembrane region" description="Helical" evidence="14">
    <location>
        <begin position="1391"/>
        <end position="1411"/>
    </location>
</feature>
<dbReference type="PROSITE" id="PS51292">
    <property type="entry name" value="ZF_RING_CH"/>
    <property type="match status" value="1"/>
</dbReference>
<feature type="compositionally biased region" description="Basic and acidic residues" evidence="13">
    <location>
        <begin position="468"/>
        <end position="481"/>
    </location>
</feature>
<keyword evidence="17" id="KW-1185">Reference proteome</keyword>
<evidence type="ECO:0000256" key="2">
    <source>
        <dbReference type="ARBA" id="ARBA00004141"/>
    </source>
</evidence>
<evidence type="ECO:0000256" key="7">
    <source>
        <dbReference type="ARBA" id="ARBA00022723"/>
    </source>
</evidence>
<dbReference type="Pfam" id="PF23113">
    <property type="entry name" value="MARCHF6_C"/>
    <property type="match status" value="1"/>
</dbReference>
<feature type="transmembrane region" description="Helical" evidence="14">
    <location>
        <begin position="1159"/>
        <end position="1182"/>
    </location>
</feature>
<feature type="region of interest" description="Disordered" evidence="13">
    <location>
        <begin position="1"/>
        <end position="23"/>
    </location>
</feature>
<keyword evidence="5" id="KW-0808">Transferase</keyword>
<feature type="compositionally biased region" description="Polar residues" evidence="13">
    <location>
        <begin position="542"/>
        <end position="551"/>
    </location>
</feature>
<evidence type="ECO:0000313" key="16">
    <source>
        <dbReference type="EMBL" id="KAF1816249.1"/>
    </source>
</evidence>
<feature type="transmembrane region" description="Helical" evidence="14">
    <location>
        <begin position="823"/>
        <end position="843"/>
    </location>
</feature>
<evidence type="ECO:0000256" key="3">
    <source>
        <dbReference type="ARBA" id="ARBA00004906"/>
    </source>
</evidence>
<dbReference type="Proteomes" id="UP000504638">
    <property type="component" value="Unplaced"/>
</dbReference>
<feature type="transmembrane region" description="Helical" evidence="14">
    <location>
        <begin position="125"/>
        <end position="146"/>
    </location>
</feature>
<evidence type="ECO:0000256" key="5">
    <source>
        <dbReference type="ARBA" id="ARBA00022679"/>
    </source>
</evidence>
<feature type="transmembrane region" description="Helical" evidence="14">
    <location>
        <begin position="1053"/>
        <end position="1076"/>
    </location>
</feature>
<evidence type="ECO:0000256" key="10">
    <source>
        <dbReference type="ARBA" id="ARBA00022833"/>
    </source>
</evidence>
<evidence type="ECO:0000256" key="11">
    <source>
        <dbReference type="ARBA" id="ARBA00022989"/>
    </source>
</evidence>
<feature type="transmembrane region" description="Helical" evidence="14">
    <location>
        <begin position="766"/>
        <end position="790"/>
    </location>
</feature>
<accession>A0A6G1GEF1</accession>
<evidence type="ECO:0000256" key="9">
    <source>
        <dbReference type="ARBA" id="ARBA00022786"/>
    </source>
</evidence>
<feature type="transmembrane region" description="Helical" evidence="14">
    <location>
        <begin position="1096"/>
        <end position="1118"/>
    </location>
</feature>
<feature type="region of interest" description="Disordered" evidence="13">
    <location>
        <begin position="468"/>
        <end position="629"/>
    </location>
</feature>
<dbReference type="CDD" id="cd16702">
    <property type="entry name" value="RING_CH-C4HC3_MARCH6"/>
    <property type="match status" value="1"/>
</dbReference>
<keyword evidence="10" id="KW-0862">Zinc</keyword>
<protein>
    <recommendedName>
        <fullName evidence="4">RING-type E3 ubiquitin transferase</fullName>
        <ecNumber evidence="4">2.3.2.27</ecNumber>
    </recommendedName>
</protein>
<dbReference type="PANTHER" id="PTHR13145:SF0">
    <property type="entry name" value="E3 UBIQUITIN-PROTEIN LIGASE MARCHF6"/>
    <property type="match status" value="1"/>
</dbReference>
<dbReference type="GO" id="GO:0005789">
    <property type="term" value="C:endoplasmic reticulum membrane"/>
    <property type="evidence" value="ECO:0007669"/>
    <property type="project" value="TreeGrafter"/>
</dbReference>
<keyword evidence="7" id="KW-0479">Metal-binding</keyword>
<name>A0A6G1GEF1_9PEZI</name>
<evidence type="ECO:0000259" key="15">
    <source>
        <dbReference type="PROSITE" id="PS51292"/>
    </source>
</evidence>
<dbReference type="GO" id="GO:0061630">
    <property type="term" value="F:ubiquitin protein ligase activity"/>
    <property type="evidence" value="ECO:0007669"/>
    <property type="project" value="UniProtKB-EC"/>
</dbReference>
<evidence type="ECO:0000256" key="8">
    <source>
        <dbReference type="ARBA" id="ARBA00022771"/>
    </source>
</evidence>
<evidence type="ECO:0000256" key="6">
    <source>
        <dbReference type="ARBA" id="ARBA00022692"/>
    </source>
</evidence>
<comment type="catalytic activity">
    <reaction evidence="1">
        <text>S-ubiquitinyl-[E2 ubiquitin-conjugating enzyme]-L-cysteine + [acceptor protein]-L-lysine = [E2 ubiquitin-conjugating enzyme]-L-cysteine + N(6)-ubiquitinyl-[acceptor protein]-L-lysine.</text>
        <dbReference type="EC" id="2.3.2.27"/>
    </reaction>
</comment>
<organism evidence="16">
    <name type="scientific">Eremomyces bilateralis CBS 781.70</name>
    <dbReference type="NCBI Taxonomy" id="1392243"/>
    <lineage>
        <taxon>Eukaryota</taxon>
        <taxon>Fungi</taxon>
        <taxon>Dikarya</taxon>
        <taxon>Ascomycota</taxon>
        <taxon>Pezizomycotina</taxon>
        <taxon>Dothideomycetes</taxon>
        <taxon>Dothideomycetes incertae sedis</taxon>
        <taxon>Eremomycetales</taxon>
        <taxon>Eremomycetaceae</taxon>
        <taxon>Eremomyces</taxon>
    </lineage>
</organism>
<feature type="transmembrane region" description="Helical" evidence="14">
    <location>
        <begin position="1456"/>
        <end position="1477"/>
    </location>
</feature>
<feature type="compositionally biased region" description="Basic and acidic residues" evidence="13">
    <location>
        <begin position="616"/>
        <end position="629"/>
    </location>
</feature>
<reference evidence="18" key="2">
    <citation type="submission" date="2020-04" db="EMBL/GenBank/DDBJ databases">
        <authorList>
            <consortium name="NCBI Genome Project"/>
        </authorList>
    </citation>
    <scope>NUCLEOTIDE SEQUENCE</scope>
    <source>
        <strain evidence="18">CBS 781.70</strain>
    </source>
</reference>
<keyword evidence="11 14" id="KW-1133">Transmembrane helix</keyword>
<dbReference type="GeneID" id="54419171"/>
<dbReference type="InterPro" id="IPR011016">
    <property type="entry name" value="Znf_RING-CH"/>
</dbReference>
<sequence>MDVNDELTTRPSPRSGSAAEHPNILMDGYNENNIDKSPQEGDTCRICRGEGSKEEPLFYPCKCSGTIKFVHQACLMEWLVHSQKKYCELCKTPFRFTKLYHPKMPRTLPISIFLRKAGVHIARHFVTWCRALLVAFAWLIAVPYAMRCVWRLLFWLADGGWTRDSYFLATSSSHNNGTLLGSSLDNGTSPARWNATSAKILPAILAPVSQTLNMTSTEPTIVRMVRRLINFYTGSDQSNDLGADRNSTVALVLAHSKSSLLSEISLLTHITPYPLINQLLIDVIEGQLITALIVIGFILIFLIREWVVQQQPAMELARDVAVDPERAGGFEGDDQPEIDLAAADAENADNNDDIAVAPPPETDNVTPPGLIEGPSQVSEQAEASNYSITPITHLNPAGEANPPLGHGRVDLEETRRRVLDLVDSLPWDVQQALIRGGSTDIIETLSTLPAEQAERIRSKLRLLRNSDSDAVRTDNADDISHADPTQSSVAFEDETASTRPDMPVRNRSFIATDVQRSLEEETPHGAPEDNSRLEVRDEELSRGSSDSSWQDVSGVVDDEGETSSPSVSTKGKERAADDVPAARSTEPLVESGNEQETDDTHTRRSEHVEPPLPSAREPEGPPQHDNEPRQVMEDIDDTALIPNGAAQDMRPAQRAVRQQNAGHSLFDRTLDWLWGDVAPVDRPDTGRNGDRSDDEIIVDDSDDGIPFVPFQDAEPVLAAPVPEPQPRQDAGVVAAAAEAGIDINDPDDDADDLEGLLELIGMQGPIVALFEHATFTAIIVASTVVLAVWLPYTLGKLVLLVLGSPPSALFRVPFDIVTRVAEILLDLFIFVTGLGIWLIINAFRSLLLPLKLIATFGTDSPALHSIPRSVEGAVNGSSQRLIQRFGGVATSEDSDYLWFSLASHVALRSLQAETKLLVQAVADTALSVTSALETTPLKGLPSLIVDATVSSLQWSAAVVFGAADMIVATVIKKPQLDGVTKPSISAVLAADPSLAYWSGWDRGIAIFWGYSSVAFAGAMYLKRGLPFTSSQQGRRVEAHVRDFIQQAGGVMKVMVIIGIEMIVFPLYCGLLLDFALLPLFEDTTVYSRVHWSINSLWTSGFVHWFIGTCYMFHFAQFVSMCRKIMRKGVLYFIRDPDDPTFHPVRDVLERNVTTQLRKIAFSALVYGALVVVCLGGVVWALYYAFDAVLPIHWASSESSLEFPLDILVFNFITPLVMRRTRPTDGLQTMYKWWFHWSARALRLSNFLLGEKRLEEEWRPVGASFLQRIGLRKYLPGEPAPVQLKPDGRMVLAPGSDQLRIPKGQPVFRDIGSSDGENGQSNGDTSRNRLRRQLMFTEVYIPSNFRLRISLFVLAIWIFAAATGVGVTIVPLVFGRYLCSSIFPQQKRINDIYAFAAGFYSLGGVVYGAAYIPQLFRQARASVGNLSPRPLSFLSATKTIVARVIACLYVYSTLAIALPLLFALVLELYLLIPIHTFACSADQRHSIHLVQDWTLGILYVRIAFRYILSTPGSRSYRALTAVVREGWLNPNAYLATRGFILPVSIIFSILVLGPGVSAMALARAFPETLGVVESNELVRFAYPVAAGLACHALVIWALGKAMHRWRARIKDEAYLVGERLHNFGDRRPLAVAQQS</sequence>
<keyword evidence="8" id="KW-0863">Zinc-finger</keyword>
<dbReference type="RefSeq" id="XP_033537880.1">
    <property type="nucleotide sequence ID" value="XM_033678601.1"/>
</dbReference>
<comment type="subcellular location">
    <subcellularLocation>
        <location evidence="2">Membrane</location>
        <topology evidence="2">Multi-pass membrane protein</topology>
    </subcellularLocation>
</comment>
<feature type="compositionally biased region" description="Basic and acidic residues" evidence="13">
    <location>
        <begin position="598"/>
        <end position="609"/>
    </location>
</feature>
<keyword evidence="9" id="KW-0833">Ubl conjugation pathway</keyword>
<dbReference type="Gene3D" id="3.30.40.10">
    <property type="entry name" value="Zinc/RING finger domain, C3HC4 (zinc finger)"/>
    <property type="match status" value="1"/>
</dbReference>
<dbReference type="Pfam" id="PF12906">
    <property type="entry name" value="RINGv"/>
    <property type="match status" value="1"/>
</dbReference>
<evidence type="ECO:0000313" key="18">
    <source>
        <dbReference type="RefSeq" id="XP_033537880.1"/>
    </source>
</evidence>
<dbReference type="EC" id="2.3.2.27" evidence="4"/>
<dbReference type="InterPro" id="IPR056521">
    <property type="entry name" value="MARCHF6-like_C"/>
</dbReference>
<dbReference type="PANTHER" id="PTHR13145">
    <property type="entry name" value="SSM4 PROTEIN"/>
    <property type="match status" value="1"/>
</dbReference>
<feature type="compositionally biased region" description="Basic and acidic residues" evidence="13">
    <location>
        <begin position="516"/>
        <end position="541"/>
    </location>
</feature>
<dbReference type="InterPro" id="IPR013083">
    <property type="entry name" value="Znf_RING/FYVE/PHD"/>
</dbReference>
<reference evidence="16 18" key="1">
    <citation type="submission" date="2020-01" db="EMBL/GenBank/DDBJ databases">
        <authorList>
            <consortium name="DOE Joint Genome Institute"/>
            <person name="Haridas S."/>
            <person name="Albert R."/>
            <person name="Binder M."/>
            <person name="Bloem J."/>
            <person name="Labutti K."/>
            <person name="Salamov A."/>
            <person name="Andreopoulos B."/>
            <person name="Baker S.E."/>
            <person name="Barry K."/>
            <person name="Bills G."/>
            <person name="Bluhm B.H."/>
            <person name="Cannon C."/>
            <person name="Castanera R."/>
            <person name="Culley D.E."/>
            <person name="Daum C."/>
            <person name="Ezra D."/>
            <person name="Gonzalez J.B."/>
            <person name="Henrissat B."/>
            <person name="Kuo A."/>
            <person name="Liang C."/>
            <person name="Lipzen A."/>
            <person name="Lutzoni F."/>
            <person name="Magnuson J."/>
            <person name="Mondo S."/>
            <person name="Nolan M."/>
            <person name="Ohm R."/>
            <person name="Pangilinan J."/>
            <person name="Park H.-J."/>
            <person name="Ramirez L."/>
            <person name="Alfaro M."/>
            <person name="Sun H."/>
            <person name="Tritt A."/>
            <person name="Yoshinaga Y."/>
            <person name="Zwiers L.-H."/>
            <person name="Turgeon B.G."/>
            <person name="Goodwin S.B."/>
            <person name="Spatafora J.W."/>
            <person name="Crous P.W."/>
            <person name="Grigoriev I.V."/>
        </authorList>
    </citation>
    <scope>NUCLEOTIDE SEQUENCE</scope>
    <source>
        <strain evidence="16 18">CBS 781.70</strain>
    </source>
</reference>
<feature type="transmembrane region" description="Helical" evidence="14">
    <location>
        <begin position="1202"/>
        <end position="1217"/>
    </location>
</feature>
<dbReference type="OrthoDB" id="1108038at2759"/>
<reference evidence="18" key="3">
    <citation type="submission" date="2025-04" db="UniProtKB">
        <authorList>
            <consortium name="RefSeq"/>
        </authorList>
    </citation>
    <scope>IDENTIFICATION</scope>
    <source>
        <strain evidence="18">CBS 781.70</strain>
    </source>
</reference>
<gene>
    <name evidence="16 18" type="ORF">P152DRAFT_454508</name>
</gene>
<evidence type="ECO:0000256" key="13">
    <source>
        <dbReference type="SAM" id="MobiDB-lite"/>
    </source>
</evidence>
<keyword evidence="12 14" id="KW-0472">Membrane</keyword>
<proteinExistence type="predicted"/>
<dbReference type="EMBL" id="ML975150">
    <property type="protein sequence ID" value="KAF1816249.1"/>
    <property type="molecule type" value="Genomic_DNA"/>
</dbReference>
<evidence type="ECO:0000256" key="1">
    <source>
        <dbReference type="ARBA" id="ARBA00000900"/>
    </source>
</evidence>
<comment type="pathway">
    <text evidence="3">Protein modification; protein ubiquitination.</text>
</comment>
<keyword evidence="6 14" id="KW-0812">Transmembrane</keyword>
<evidence type="ECO:0000313" key="17">
    <source>
        <dbReference type="Proteomes" id="UP000504638"/>
    </source>
</evidence>
<evidence type="ECO:0000256" key="12">
    <source>
        <dbReference type="ARBA" id="ARBA00023136"/>
    </source>
</evidence>
<feature type="domain" description="RING-CH-type" evidence="15">
    <location>
        <begin position="36"/>
        <end position="97"/>
    </location>
</feature>
<evidence type="ECO:0000256" key="14">
    <source>
        <dbReference type="SAM" id="Phobius"/>
    </source>
</evidence>
<dbReference type="GO" id="GO:0008270">
    <property type="term" value="F:zinc ion binding"/>
    <property type="evidence" value="ECO:0007669"/>
    <property type="project" value="UniProtKB-KW"/>
</dbReference>
<dbReference type="SUPFAM" id="SSF57850">
    <property type="entry name" value="RING/U-box"/>
    <property type="match status" value="1"/>
</dbReference>
<evidence type="ECO:0000256" key="4">
    <source>
        <dbReference type="ARBA" id="ARBA00012483"/>
    </source>
</evidence>
<dbReference type="GO" id="GO:0036503">
    <property type="term" value="P:ERAD pathway"/>
    <property type="evidence" value="ECO:0007669"/>
    <property type="project" value="TreeGrafter"/>
</dbReference>
<dbReference type="SMART" id="SM00744">
    <property type="entry name" value="RINGv"/>
    <property type="match status" value="1"/>
</dbReference>
<feature type="transmembrane region" description="Helical" evidence="14">
    <location>
        <begin position="1579"/>
        <end position="1598"/>
    </location>
</feature>
<dbReference type="FunFam" id="3.30.40.10:FF:000287">
    <property type="entry name" value="RING finger membrane protein"/>
    <property type="match status" value="1"/>
</dbReference>
<feature type="transmembrane region" description="Helical" evidence="14">
    <location>
        <begin position="1538"/>
        <end position="1559"/>
    </location>
</feature>